<accession>A0A133V2L3</accession>
<dbReference type="InterPro" id="IPR036388">
    <property type="entry name" value="WH-like_DNA-bd_sf"/>
</dbReference>
<feature type="compositionally biased region" description="Basic and acidic residues" evidence="1">
    <location>
        <begin position="118"/>
        <end position="127"/>
    </location>
</feature>
<organism evidence="2 3">
    <name type="scientific">candidate division MSBL1 archaeon SCGC-AAA259M10</name>
    <dbReference type="NCBI Taxonomy" id="1698270"/>
    <lineage>
        <taxon>Archaea</taxon>
        <taxon>Methanobacteriati</taxon>
        <taxon>Methanobacteriota</taxon>
        <taxon>candidate division MSBL1</taxon>
    </lineage>
</organism>
<dbReference type="Gene3D" id="1.10.10.10">
    <property type="entry name" value="Winged helix-like DNA-binding domain superfamily/Winged helix DNA-binding domain"/>
    <property type="match status" value="1"/>
</dbReference>
<evidence type="ECO:0000313" key="3">
    <source>
        <dbReference type="Proteomes" id="UP000070341"/>
    </source>
</evidence>
<feature type="compositionally biased region" description="Polar residues" evidence="1">
    <location>
        <begin position="103"/>
        <end position="117"/>
    </location>
</feature>
<protein>
    <recommendedName>
        <fullName evidence="4">DNA primase/nucleoside triphosphatase C-terminal domain-containing protein</fullName>
    </recommendedName>
</protein>
<evidence type="ECO:0000313" key="2">
    <source>
        <dbReference type="EMBL" id="KXB00680.1"/>
    </source>
</evidence>
<evidence type="ECO:0000256" key="1">
    <source>
        <dbReference type="SAM" id="MobiDB-lite"/>
    </source>
</evidence>
<gene>
    <name evidence="2" type="ORF">AKJ40_00845</name>
</gene>
<feature type="compositionally biased region" description="Acidic residues" evidence="1">
    <location>
        <begin position="216"/>
        <end position="225"/>
    </location>
</feature>
<comment type="caution">
    <text evidence="2">The sequence shown here is derived from an EMBL/GenBank/DDBJ whole genome shotgun (WGS) entry which is preliminary data.</text>
</comment>
<dbReference type="Proteomes" id="UP000070341">
    <property type="component" value="Unassembled WGS sequence"/>
</dbReference>
<dbReference type="AlphaFoldDB" id="A0A133V2L3"/>
<feature type="non-terminal residue" evidence="2">
    <location>
        <position position="1"/>
    </location>
</feature>
<feature type="region of interest" description="Disordered" evidence="1">
    <location>
        <begin position="214"/>
        <end position="233"/>
    </location>
</feature>
<feature type="region of interest" description="Disordered" evidence="1">
    <location>
        <begin position="100"/>
        <end position="159"/>
    </location>
</feature>
<evidence type="ECO:0008006" key="4">
    <source>
        <dbReference type="Google" id="ProtNLM"/>
    </source>
</evidence>
<reference evidence="2 3" key="1">
    <citation type="journal article" date="2016" name="Sci. Rep.">
        <title>Metabolic traits of an uncultured archaeal lineage -MSBL1- from brine pools of the Red Sea.</title>
        <authorList>
            <person name="Mwirichia R."/>
            <person name="Alam I."/>
            <person name="Rashid M."/>
            <person name="Vinu M."/>
            <person name="Ba-Alawi W."/>
            <person name="Anthony Kamau A."/>
            <person name="Kamanda Ngugi D."/>
            <person name="Goker M."/>
            <person name="Klenk H.P."/>
            <person name="Bajic V."/>
            <person name="Stingl U."/>
        </authorList>
    </citation>
    <scope>NUCLEOTIDE SEQUENCE [LARGE SCALE GENOMIC DNA]</scope>
    <source>
        <strain evidence="2">SCGC-AAA259M10</strain>
    </source>
</reference>
<dbReference type="EMBL" id="LHXU01000006">
    <property type="protein sequence ID" value="KXB00680.1"/>
    <property type="molecule type" value="Genomic_DNA"/>
</dbReference>
<proteinExistence type="predicted"/>
<name>A0A133V2L3_9EURY</name>
<feature type="compositionally biased region" description="Basic and acidic residues" evidence="1">
    <location>
        <begin position="143"/>
        <end position="157"/>
    </location>
</feature>
<keyword evidence="3" id="KW-1185">Reference proteome</keyword>
<sequence>GFTVEQSEGESADRWLNWGDSIARFLHNCVEYEEGNKITTTELHDLFARYVDAHDDLEMKSQTALTKQAKKIPYAEYSDQFRFRGKKRSGFKHIAVKLDDSGKTPQRVNKNPLQSFQKDSDTGETGEKVPPGNNGGTFSLPLGEKEETEKEETEKRSQRVLHKSLHSFQNSDDLRVRVIEKFAYNDKTFEGGEELAADEDIPKGVAEDAVEKGYAEEVEEGENAEFPDSPDQRDKIRALREIIREIAEDYEEGAPVSAIIKEAKGEGIASGFVEEFVKRGLREGELIRSEENGEKAVRLNE</sequence>